<dbReference type="GO" id="GO:0051301">
    <property type="term" value="P:cell division"/>
    <property type="evidence" value="ECO:0007669"/>
    <property type="project" value="UniProtKB-KW"/>
</dbReference>
<comment type="catalytic activity">
    <reaction evidence="1 12 13">
        <text>[protein]-peptidylproline (omega=180) = [protein]-peptidylproline (omega=0)</text>
        <dbReference type="Rhea" id="RHEA:16237"/>
        <dbReference type="Rhea" id="RHEA-COMP:10747"/>
        <dbReference type="Rhea" id="RHEA-COMP:10748"/>
        <dbReference type="ChEBI" id="CHEBI:83833"/>
        <dbReference type="ChEBI" id="CHEBI:83834"/>
        <dbReference type="EC" id="5.2.1.8"/>
    </reaction>
</comment>
<dbReference type="HAMAP" id="MF_00303">
    <property type="entry name" value="Trigger_factor_Tig"/>
    <property type="match status" value="1"/>
</dbReference>
<evidence type="ECO:0000256" key="1">
    <source>
        <dbReference type="ARBA" id="ARBA00000971"/>
    </source>
</evidence>
<evidence type="ECO:0000256" key="11">
    <source>
        <dbReference type="ARBA" id="ARBA00029986"/>
    </source>
</evidence>
<keyword evidence="8 12" id="KW-0413">Isomerase</keyword>
<dbReference type="SUPFAM" id="SSF109998">
    <property type="entry name" value="Triger factor/SurA peptide-binding domain-like"/>
    <property type="match status" value="1"/>
</dbReference>
<evidence type="ECO:0000256" key="4">
    <source>
        <dbReference type="ARBA" id="ARBA00016902"/>
    </source>
</evidence>
<comment type="similarity">
    <text evidence="2 12 14">Belongs to the FKBP-type PPIase family. Tig subfamily.</text>
</comment>
<dbReference type="GO" id="GO:0003755">
    <property type="term" value="F:peptidyl-prolyl cis-trans isomerase activity"/>
    <property type="evidence" value="ECO:0007669"/>
    <property type="project" value="UniProtKB-UniRule"/>
</dbReference>
<comment type="domain">
    <text evidence="12">Consists of 3 domains; the N-terminus binds the ribosome, the middle domain has PPIase activity, while the C-terminus has intrinsic chaperone activity on its own.</text>
</comment>
<comment type="caution">
    <text evidence="17">The sequence shown here is derived from an EMBL/GenBank/DDBJ whole genome shotgun (WGS) entry which is preliminary data.</text>
</comment>
<reference evidence="17 18" key="1">
    <citation type="submission" date="2020-01" db="EMBL/GenBank/DDBJ databases">
        <title>Anaeroalcalibacter tamaniensis gen. nov., sp. nov., moderately halophilic strictly anaerobic fermenter bacterium from mud volcano of Taman peninsula.</title>
        <authorList>
            <person name="Frolova A."/>
            <person name="Merkel A.Y."/>
            <person name="Slobodkin A.I."/>
        </authorList>
    </citation>
    <scope>NUCLEOTIDE SEQUENCE [LARGE SCALE GENOMIC DNA]</scope>
    <source>
        <strain evidence="17 18">F-3ap</strain>
    </source>
</reference>
<dbReference type="GO" id="GO:0005737">
    <property type="term" value="C:cytoplasm"/>
    <property type="evidence" value="ECO:0007669"/>
    <property type="project" value="UniProtKB-SubCell"/>
</dbReference>
<keyword evidence="5 12" id="KW-0132">Cell division</keyword>
<dbReference type="InterPro" id="IPR046357">
    <property type="entry name" value="PPIase_dom_sf"/>
</dbReference>
<dbReference type="PROSITE" id="PS50059">
    <property type="entry name" value="FKBP_PPIASE"/>
    <property type="match status" value="1"/>
</dbReference>
<name>A0A7X5HTQ2_9FIRM</name>
<keyword evidence="6 12" id="KW-0697">Rotamase</keyword>
<dbReference type="InterPro" id="IPR005215">
    <property type="entry name" value="Trig_fac"/>
</dbReference>
<dbReference type="InterPro" id="IPR008880">
    <property type="entry name" value="Trigger_fac_C"/>
</dbReference>
<evidence type="ECO:0000256" key="7">
    <source>
        <dbReference type="ARBA" id="ARBA00023186"/>
    </source>
</evidence>
<dbReference type="AlphaFoldDB" id="A0A7X5HTQ2"/>
<dbReference type="SUPFAM" id="SSF54534">
    <property type="entry name" value="FKBP-like"/>
    <property type="match status" value="1"/>
</dbReference>
<feature type="coiled-coil region" evidence="15">
    <location>
        <begin position="368"/>
        <end position="406"/>
    </location>
</feature>
<keyword evidence="7 12" id="KW-0143">Chaperone</keyword>
<dbReference type="Pfam" id="PF05698">
    <property type="entry name" value="Trigger_C"/>
    <property type="match status" value="1"/>
</dbReference>
<dbReference type="PANTHER" id="PTHR30560:SF3">
    <property type="entry name" value="TRIGGER FACTOR-LIKE PROTEIN TIG, CHLOROPLASTIC"/>
    <property type="match status" value="1"/>
</dbReference>
<evidence type="ECO:0000256" key="3">
    <source>
        <dbReference type="ARBA" id="ARBA00013194"/>
    </source>
</evidence>
<evidence type="ECO:0000256" key="13">
    <source>
        <dbReference type="PROSITE-ProRule" id="PRU00277"/>
    </source>
</evidence>
<sequence length="428" mass="48249">MNNKVETLENSMVKITVEVEAERFEKGLQDAYNKNKGQISIQGFRKGKAPRQIIERTYGAAVFYEDAANSIIPEAYDKAVEELGLEVVSRPEIDVVQMEKGKEFIFTAEVAVKPEITLGDYKGVEVEKVPVEVSDADVEAELDRIREQNSRLVEITDRPVQDKDQVKIDFEGFVDGVAFEGGKGEDYELTIGSHTFIDTFEDQLIGKSIGEEVEVNVTFPEAYQQESLQGKPALFKVTVKSIKVKEMPEADDELAKDVSEFETLAEYKEDLKANILKRKEAAARNAKKEAVMTKVIENADIQLPAPMVTLEAENMVYDMAQRLQYQGLSMDQYFQYTGQTMESMKESMKDDAARKIKGRLVLEAIAKAENLEITEEAMDEELKNMAAMYNMELDKLMENIHEEEKESLKADLLSQKALDLIADASVEV</sequence>
<dbReference type="Gene3D" id="1.10.3120.10">
    <property type="entry name" value="Trigger factor, C-terminal domain"/>
    <property type="match status" value="1"/>
</dbReference>
<feature type="domain" description="PPIase FKBP-type" evidence="16">
    <location>
        <begin position="163"/>
        <end position="248"/>
    </location>
</feature>
<dbReference type="EC" id="5.2.1.8" evidence="3 12"/>
<keyword evidence="18" id="KW-1185">Reference proteome</keyword>
<dbReference type="FunFam" id="3.10.50.40:FF:000001">
    <property type="entry name" value="Trigger factor"/>
    <property type="match status" value="1"/>
</dbReference>
<protein>
    <recommendedName>
        <fullName evidence="4 12">Trigger factor</fullName>
        <shortName evidence="12">TF</shortName>
        <ecNumber evidence="3 12">5.2.1.8</ecNumber>
    </recommendedName>
    <alternativeName>
        <fullName evidence="11 12">PPIase</fullName>
    </alternativeName>
</protein>
<dbReference type="GO" id="GO:0044183">
    <property type="term" value="F:protein folding chaperone"/>
    <property type="evidence" value="ECO:0007669"/>
    <property type="project" value="TreeGrafter"/>
</dbReference>
<evidence type="ECO:0000313" key="17">
    <source>
        <dbReference type="EMBL" id="NDL66487.1"/>
    </source>
</evidence>
<dbReference type="Pfam" id="PF05697">
    <property type="entry name" value="Trigger_N"/>
    <property type="match status" value="1"/>
</dbReference>
<keyword evidence="9 12" id="KW-0131">Cell cycle</keyword>
<dbReference type="InterPro" id="IPR037041">
    <property type="entry name" value="Trigger_fac_C_sf"/>
</dbReference>
<gene>
    <name evidence="12" type="primary">tig</name>
    <name evidence="17" type="ORF">GXN74_01830</name>
</gene>
<accession>A0A7X5HTQ2</accession>
<comment type="function">
    <text evidence="10 12">Involved in protein export. Acts as a chaperone by maintaining the newly synthesized protein in an open conformation. Functions as a peptidyl-prolyl cis-trans isomerase.</text>
</comment>
<dbReference type="Gene3D" id="3.30.70.1050">
    <property type="entry name" value="Trigger factor ribosome-binding domain"/>
    <property type="match status" value="1"/>
</dbReference>
<dbReference type="PIRSF" id="PIRSF003095">
    <property type="entry name" value="Trigger_factor"/>
    <property type="match status" value="1"/>
</dbReference>
<evidence type="ECO:0000256" key="10">
    <source>
        <dbReference type="ARBA" id="ARBA00024849"/>
    </source>
</evidence>
<dbReference type="GO" id="GO:0015031">
    <property type="term" value="P:protein transport"/>
    <property type="evidence" value="ECO:0007669"/>
    <property type="project" value="UniProtKB-UniRule"/>
</dbReference>
<dbReference type="GO" id="GO:0043335">
    <property type="term" value="P:protein unfolding"/>
    <property type="evidence" value="ECO:0007669"/>
    <property type="project" value="TreeGrafter"/>
</dbReference>
<dbReference type="GO" id="GO:0043022">
    <property type="term" value="F:ribosome binding"/>
    <property type="evidence" value="ECO:0007669"/>
    <property type="project" value="TreeGrafter"/>
</dbReference>
<proteinExistence type="inferred from homology"/>
<evidence type="ECO:0000256" key="14">
    <source>
        <dbReference type="RuleBase" id="RU003914"/>
    </source>
</evidence>
<dbReference type="SUPFAM" id="SSF102735">
    <property type="entry name" value="Trigger factor ribosome-binding domain"/>
    <property type="match status" value="1"/>
</dbReference>
<evidence type="ECO:0000256" key="5">
    <source>
        <dbReference type="ARBA" id="ARBA00022618"/>
    </source>
</evidence>
<dbReference type="Pfam" id="PF00254">
    <property type="entry name" value="FKBP_C"/>
    <property type="match status" value="1"/>
</dbReference>
<dbReference type="EMBL" id="JAAEEH010000003">
    <property type="protein sequence ID" value="NDL66487.1"/>
    <property type="molecule type" value="Genomic_DNA"/>
</dbReference>
<dbReference type="InterPro" id="IPR001179">
    <property type="entry name" value="PPIase_FKBP_dom"/>
</dbReference>
<evidence type="ECO:0000256" key="12">
    <source>
        <dbReference type="HAMAP-Rule" id="MF_00303"/>
    </source>
</evidence>
<evidence type="ECO:0000313" key="18">
    <source>
        <dbReference type="Proteomes" id="UP000461585"/>
    </source>
</evidence>
<keyword evidence="15" id="KW-0175">Coiled coil</keyword>
<dbReference type="RefSeq" id="WP_162369217.1">
    <property type="nucleotide sequence ID" value="NZ_JAAEEH010000003.1"/>
</dbReference>
<evidence type="ECO:0000256" key="8">
    <source>
        <dbReference type="ARBA" id="ARBA00023235"/>
    </source>
</evidence>
<dbReference type="InterPro" id="IPR036611">
    <property type="entry name" value="Trigger_fac_ribosome-bd_sf"/>
</dbReference>
<evidence type="ECO:0000256" key="2">
    <source>
        <dbReference type="ARBA" id="ARBA00005464"/>
    </source>
</evidence>
<dbReference type="NCBIfam" id="TIGR00115">
    <property type="entry name" value="tig"/>
    <property type="match status" value="1"/>
</dbReference>
<dbReference type="Proteomes" id="UP000461585">
    <property type="component" value="Unassembled WGS sequence"/>
</dbReference>
<dbReference type="InterPro" id="IPR027304">
    <property type="entry name" value="Trigger_fact/SurA_dom_sf"/>
</dbReference>
<dbReference type="Gene3D" id="3.10.50.40">
    <property type="match status" value="1"/>
</dbReference>
<evidence type="ECO:0000256" key="15">
    <source>
        <dbReference type="SAM" id="Coils"/>
    </source>
</evidence>
<evidence type="ECO:0000259" key="16">
    <source>
        <dbReference type="PROSITE" id="PS50059"/>
    </source>
</evidence>
<keyword evidence="12" id="KW-0963">Cytoplasm</keyword>
<organism evidence="17 18">
    <name type="scientific">Anaerotalea alkaliphila</name>
    <dbReference type="NCBI Taxonomy" id="2662126"/>
    <lineage>
        <taxon>Bacteria</taxon>
        <taxon>Bacillati</taxon>
        <taxon>Bacillota</taxon>
        <taxon>Clostridia</taxon>
        <taxon>Eubacteriales</taxon>
        <taxon>Anaerotalea</taxon>
    </lineage>
</organism>
<evidence type="ECO:0000256" key="6">
    <source>
        <dbReference type="ARBA" id="ARBA00023110"/>
    </source>
</evidence>
<evidence type="ECO:0000256" key="9">
    <source>
        <dbReference type="ARBA" id="ARBA00023306"/>
    </source>
</evidence>
<comment type="subcellular location">
    <subcellularLocation>
        <location evidence="12">Cytoplasm</location>
    </subcellularLocation>
    <text evidence="12">About half TF is bound to the ribosome near the polypeptide exit tunnel while the other half is free in the cytoplasm.</text>
</comment>
<dbReference type="GO" id="GO:0051083">
    <property type="term" value="P:'de novo' cotranslational protein folding"/>
    <property type="evidence" value="ECO:0007669"/>
    <property type="project" value="TreeGrafter"/>
</dbReference>
<dbReference type="InterPro" id="IPR008881">
    <property type="entry name" value="Trigger_fac_ribosome-bd_bac"/>
</dbReference>
<dbReference type="PANTHER" id="PTHR30560">
    <property type="entry name" value="TRIGGER FACTOR CHAPERONE AND PEPTIDYL-PROLYL CIS/TRANS ISOMERASE"/>
    <property type="match status" value="1"/>
</dbReference>